<dbReference type="GO" id="GO:0005829">
    <property type="term" value="C:cytosol"/>
    <property type="evidence" value="ECO:0007669"/>
    <property type="project" value="TreeGrafter"/>
</dbReference>
<dbReference type="GO" id="GO:0046872">
    <property type="term" value="F:metal ion binding"/>
    <property type="evidence" value="ECO:0007669"/>
    <property type="project" value="UniProtKB-UniRule"/>
</dbReference>
<keyword evidence="8 11" id="KW-0460">Magnesium</keyword>
<dbReference type="InterPro" id="IPR038987">
    <property type="entry name" value="MoeA-like"/>
</dbReference>
<evidence type="ECO:0000256" key="5">
    <source>
        <dbReference type="ARBA" id="ARBA00022505"/>
    </source>
</evidence>
<comment type="similarity">
    <text evidence="4 11">Belongs to the MoeA family.</text>
</comment>
<dbReference type="SUPFAM" id="SSF63867">
    <property type="entry name" value="MoeA C-terminal domain-like"/>
    <property type="match status" value="1"/>
</dbReference>
<dbReference type="Gene3D" id="2.40.340.10">
    <property type="entry name" value="MoeA, C-terminal, domain IV"/>
    <property type="match status" value="1"/>
</dbReference>
<keyword evidence="5 11" id="KW-0500">Molybdenum</keyword>
<evidence type="ECO:0000256" key="9">
    <source>
        <dbReference type="ARBA" id="ARBA00023150"/>
    </source>
</evidence>
<dbReference type="Gene3D" id="3.90.105.10">
    <property type="entry name" value="Molybdopterin biosynthesis moea protein, domain 2"/>
    <property type="match status" value="1"/>
</dbReference>
<dbReference type="NCBIfam" id="NF045515">
    <property type="entry name" value="Glp_gephyrin"/>
    <property type="match status" value="1"/>
</dbReference>
<evidence type="ECO:0000259" key="12">
    <source>
        <dbReference type="SMART" id="SM00852"/>
    </source>
</evidence>
<keyword evidence="7 11" id="KW-0479">Metal-binding</keyword>
<evidence type="ECO:0000256" key="8">
    <source>
        <dbReference type="ARBA" id="ARBA00022842"/>
    </source>
</evidence>
<dbReference type="Gene3D" id="3.40.980.10">
    <property type="entry name" value="MoaB/Mog-like domain"/>
    <property type="match status" value="1"/>
</dbReference>
<dbReference type="InterPro" id="IPR036425">
    <property type="entry name" value="MoaB/Mog-like_dom_sf"/>
</dbReference>
<dbReference type="SUPFAM" id="SSF63882">
    <property type="entry name" value="MoeA N-terminal region -like"/>
    <property type="match status" value="1"/>
</dbReference>
<dbReference type="InterPro" id="IPR036688">
    <property type="entry name" value="MoeA_C_domain_IV_sf"/>
</dbReference>
<dbReference type="PANTHER" id="PTHR10192">
    <property type="entry name" value="MOLYBDOPTERIN BIOSYNTHESIS PROTEIN"/>
    <property type="match status" value="1"/>
</dbReference>
<dbReference type="PANTHER" id="PTHR10192:SF5">
    <property type="entry name" value="GEPHYRIN"/>
    <property type="match status" value="1"/>
</dbReference>
<evidence type="ECO:0000256" key="4">
    <source>
        <dbReference type="ARBA" id="ARBA00010763"/>
    </source>
</evidence>
<gene>
    <name evidence="13" type="ORF">HKBW3S33_00334</name>
</gene>
<dbReference type="Pfam" id="PF03453">
    <property type="entry name" value="MoeA_N"/>
    <property type="match status" value="1"/>
</dbReference>
<dbReference type="CDD" id="cd00887">
    <property type="entry name" value="MoeA"/>
    <property type="match status" value="1"/>
</dbReference>
<evidence type="ECO:0000256" key="6">
    <source>
        <dbReference type="ARBA" id="ARBA00022679"/>
    </source>
</evidence>
<dbReference type="GO" id="GO:0006777">
    <property type="term" value="P:Mo-molybdopterin cofactor biosynthetic process"/>
    <property type="evidence" value="ECO:0007669"/>
    <property type="project" value="UniProtKB-UniRule"/>
</dbReference>
<dbReference type="Proteomes" id="UP000591948">
    <property type="component" value="Unassembled WGS sequence"/>
</dbReference>
<evidence type="ECO:0000256" key="1">
    <source>
        <dbReference type="ARBA" id="ARBA00001946"/>
    </source>
</evidence>
<dbReference type="InterPro" id="IPR001453">
    <property type="entry name" value="MoaB/Mog_dom"/>
</dbReference>
<evidence type="ECO:0000256" key="3">
    <source>
        <dbReference type="ARBA" id="ARBA00005046"/>
    </source>
</evidence>
<evidence type="ECO:0000256" key="11">
    <source>
        <dbReference type="RuleBase" id="RU365090"/>
    </source>
</evidence>
<organism evidence="13 14">
    <name type="scientific">Candidatus Hakubella thermalkaliphila</name>
    <dbReference type="NCBI Taxonomy" id="2754717"/>
    <lineage>
        <taxon>Bacteria</taxon>
        <taxon>Bacillati</taxon>
        <taxon>Actinomycetota</taxon>
        <taxon>Actinomycetota incertae sedis</taxon>
        <taxon>Candidatus Hakubellales</taxon>
        <taxon>Candidatus Hakubellaceae</taxon>
        <taxon>Candidatus Hakubella</taxon>
    </lineage>
</organism>
<comment type="cofactor">
    <cofactor evidence="1 11">
        <name>Mg(2+)</name>
        <dbReference type="ChEBI" id="CHEBI:18420"/>
    </cofactor>
</comment>
<dbReference type="NCBIfam" id="TIGR00177">
    <property type="entry name" value="molyb_syn"/>
    <property type="match status" value="1"/>
</dbReference>
<dbReference type="InterPro" id="IPR036135">
    <property type="entry name" value="MoeA_linker/N_sf"/>
</dbReference>
<reference evidence="13 14" key="1">
    <citation type="journal article" date="2020" name="Front. Microbiol.">
        <title>Single-cell genomics of novel Actinobacteria with the Wood-Ljungdahl pathway discovered in a serpentinizing system.</title>
        <authorList>
            <person name="Merino N."/>
            <person name="Kawai M."/>
            <person name="Boyd E.S."/>
            <person name="Colman D.R."/>
            <person name="McGlynn S.E."/>
            <person name="Nealson K.H."/>
            <person name="Kurokawa K."/>
            <person name="Hongoh Y."/>
        </authorList>
    </citation>
    <scope>NUCLEOTIDE SEQUENCE [LARGE SCALE GENOMIC DNA]</scope>
    <source>
        <strain evidence="13 14">S33</strain>
    </source>
</reference>
<accession>A0A6V8P7A4</accession>
<dbReference type="InterPro" id="IPR005111">
    <property type="entry name" value="MoeA_C_domain_IV"/>
</dbReference>
<sequence length="415" mass="45756">MLSPERALQIVLDQAYLLEPVELRLLDSRGMTLAEEIVSDMDIPPFDNSAMDGFAIRSPDTLGASLHNPVRLKVLEEDLPAGHTTQKSLMPGYAFQIMTGAPIPAGADAVIPVEDVEMRNEEIWISRPYKTHTNIRDRGEEVWAGEVVLTQGKTIYPADIGLLASLGRSKVAVIRKAKVAVIATGDELIDIEENLQPGLIRDSNSYSLTAQIAEAGAIPQRVGIVADQRELVRQALERSLMECDIVLTSGGVSVGKYDLVKEVVEELGAELKFWKVSQKPGKPLAFWTYGQKLVFGLPGNPVAVMFCFERYVRPLILKMMGRGEIFRPTVKAALAHDLKIKTERTQFMRVIVGRKGEVLWASSTGAQGSGILRSMSLANGIATIPPQKEIWKQGELVEVMLIREIEERPERLPPA</sequence>
<dbReference type="Gene3D" id="2.170.190.11">
    <property type="entry name" value="Molybdopterin biosynthesis moea protein, domain 3"/>
    <property type="match status" value="1"/>
</dbReference>
<dbReference type="UniPathway" id="UPA00344"/>
<dbReference type="Pfam" id="PF03454">
    <property type="entry name" value="MoeA_C"/>
    <property type="match status" value="1"/>
</dbReference>
<name>A0A6V8P7A4_9ACTN</name>
<keyword evidence="6 11" id="KW-0808">Transferase</keyword>
<dbReference type="InterPro" id="IPR005110">
    <property type="entry name" value="MoeA_linker/N"/>
</dbReference>
<protein>
    <recommendedName>
        <fullName evidence="11">Molybdopterin molybdenumtransferase</fullName>
        <ecNumber evidence="11">2.10.1.1</ecNumber>
    </recommendedName>
</protein>
<dbReference type="RefSeq" id="WP_176233049.1">
    <property type="nucleotide sequence ID" value="NZ_BLRY01000009.1"/>
</dbReference>
<evidence type="ECO:0000313" key="13">
    <source>
        <dbReference type="EMBL" id="GFP26921.1"/>
    </source>
</evidence>
<evidence type="ECO:0000256" key="2">
    <source>
        <dbReference type="ARBA" id="ARBA00002901"/>
    </source>
</evidence>
<dbReference type="SMART" id="SM00852">
    <property type="entry name" value="MoCF_biosynth"/>
    <property type="match status" value="1"/>
</dbReference>
<comment type="catalytic activity">
    <reaction evidence="10">
        <text>adenylyl-molybdopterin + molybdate = Mo-molybdopterin + AMP + H(+)</text>
        <dbReference type="Rhea" id="RHEA:35047"/>
        <dbReference type="ChEBI" id="CHEBI:15378"/>
        <dbReference type="ChEBI" id="CHEBI:36264"/>
        <dbReference type="ChEBI" id="CHEBI:62727"/>
        <dbReference type="ChEBI" id="CHEBI:71302"/>
        <dbReference type="ChEBI" id="CHEBI:456215"/>
        <dbReference type="EC" id="2.10.1.1"/>
    </reaction>
</comment>
<comment type="pathway">
    <text evidence="3 11">Cofactor biosynthesis; molybdopterin biosynthesis.</text>
</comment>
<comment type="function">
    <text evidence="2 11">Catalyzes the insertion of molybdate into adenylated molybdopterin with the concomitant release of AMP.</text>
</comment>
<dbReference type="AlphaFoldDB" id="A0A6V8P7A4"/>
<comment type="caution">
    <text evidence="13">The sequence shown here is derived from an EMBL/GenBank/DDBJ whole genome shotgun (WGS) entry which is preliminary data.</text>
</comment>
<dbReference type="GO" id="GO:0061599">
    <property type="term" value="F:molybdopterin molybdotransferase activity"/>
    <property type="evidence" value="ECO:0007669"/>
    <property type="project" value="UniProtKB-UniRule"/>
</dbReference>
<keyword evidence="14" id="KW-1185">Reference proteome</keyword>
<dbReference type="SUPFAM" id="SSF53218">
    <property type="entry name" value="Molybdenum cofactor biosynthesis proteins"/>
    <property type="match status" value="1"/>
</dbReference>
<dbReference type="EC" id="2.10.1.1" evidence="11"/>
<keyword evidence="9 11" id="KW-0501">Molybdenum cofactor biosynthesis</keyword>
<evidence type="ECO:0000256" key="7">
    <source>
        <dbReference type="ARBA" id="ARBA00022723"/>
    </source>
</evidence>
<dbReference type="Pfam" id="PF00994">
    <property type="entry name" value="MoCF_biosynth"/>
    <property type="match status" value="1"/>
</dbReference>
<dbReference type="FunFam" id="3.40.980.10:FF:000004">
    <property type="entry name" value="Molybdopterin molybdenumtransferase"/>
    <property type="match status" value="1"/>
</dbReference>
<dbReference type="EMBL" id="BLRY01000009">
    <property type="protein sequence ID" value="GFP26921.1"/>
    <property type="molecule type" value="Genomic_DNA"/>
</dbReference>
<evidence type="ECO:0000313" key="14">
    <source>
        <dbReference type="Proteomes" id="UP000591948"/>
    </source>
</evidence>
<proteinExistence type="inferred from homology"/>
<feature type="domain" description="MoaB/Mog" evidence="12">
    <location>
        <begin position="180"/>
        <end position="318"/>
    </location>
</feature>
<evidence type="ECO:0000256" key="10">
    <source>
        <dbReference type="ARBA" id="ARBA00047317"/>
    </source>
</evidence>